<dbReference type="Gene3D" id="3.20.20.30">
    <property type="entry name" value="Luciferase-like domain"/>
    <property type="match status" value="1"/>
</dbReference>
<sequence>MTNAAIPLSVLDLAPVTHGSDAATAVNHSIALARHAESLGYKRFWLAEHHFVAVASSSTTTLIALVAAATRRIRVGSAAVQIGLHTPSSVVEAFGTIDAVYPGRLDLGLGRSAQRRADFVASPPASPPAAVTRANAADQVVDGLLIPAPFPVESLYGSPRLAASFDATLFDGAQPPDFADAVDDVLSLLAGTFSARDVVLRAVPGAGADVQVWLFGSSKGQSAQVAGARGLPFVANYHVSPATVVEAVEAYRAAFVPSTTLAEPYVVVSADVVVAPDDATARHRASSTYGHWVHSIRSGAGAVEYPDPATTAPLTDEQLAVVGDRVRTQFVGAPDTVVDGLSTLARVTGADELVVTSVTHDFDHRLESHELLAREWGLR</sequence>
<dbReference type="Pfam" id="PF00296">
    <property type="entry name" value="Bac_luciferase"/>
    <property type="match status" value="2"/>
</dbReference>
<dbReference type="EMBL" id="JABBNB010000029">
    <property type="protein sequence ID" value="NMO04028.1"/>
    <property type="molecule type" value="Genomic_DNA"/>
</dbReference>
<feature type="domain" description="Luciferase-like" evidence="1">
    <location>
        <begin position="191"/>
        <end position="349"/>
    </location>
</feature>
<dbReference type="AlphaFoldDB" id="A0A848L8W4"/>
<evidence type="ECO:0000313" key="2">
    <source>
        <dbReference type="EMBL" id="NMO04028.1"/>
    </source>
</evidence>
<dbReference type="InterPro" id="IPR050766">
    <property type="entry name" value="Bact_Lucif_Oxidored"/>
</dbReference>
<name>A0A848L8W4_9ACTN</name>
<dbReference type="PANTHER" id="PTHR30137">
    <property type="entry name" value="LUCIFERASE-LIKE MONOOXYGENASE"/>
    <property type="match status" value="1"/>
</dbReference>
<evidence type="ECO:0000313" key="3">
    <source>
        <dbReference type="Proteomes" id="UP000550729"/>
    </source>
</evidence>
<dbReference type="Proteomes" id="UP000550729">
    <property type="component" value="Unassembled WGS sequence"/>
</dbReference>
<dbReference type="CDD" id="cd00347">
    <property type="entry name" value="Flavin_utilizing_monoxygenases"/>
    <property type="match status" value="1"/>
</dbReference>
<accession>A0A848L8W4</accession>
<keyword evidence="3" id="KW-1185">Reference proteome</keyword>
<dbReference type="SUPFAM" id="SSF51679">
    <property type="entry name" value="Bacterial luciferase-like"/>
    <property type="match status" value="1"/>
</dbReference>
<dbReference type="RefSeq" id="WP_170196525.1">
    <property type="nucleotide sequence ID" value="NZ_JABBNB010000029.1"/>
</dbReference>
<gene>
    <name evidence="2" type="ORF">HH308_22700</name>
</gene>
<dbReference type="PANTHER" id="PTHR30137:SF6">
    <property type="entry name" value="LUCIFERASE-LIKE MONOOXYGENASE"/>
    <property type="match status" value="1"/>
</dbReference>
<protein>
    <submittedName>
        <fullName evidence="2">LLM class flavin-dependent oxidoreductase</fullName>
    </submittedName>
</protein>
<proteinExistence type="predicted"/>
<evidence type="ECO:0000259" key="1">
    <source>
        <dbReference type="Pfam" id="PF00296"/>
    </source>
</evidence>
<dbReference type="GO" id="GO:0016705">
    <property type="term" value="F:oxidoreductase activity, acting on paired donors, with incorporation or reduction of molecular oxygen"/>
    <property type="evidence" value="ECO:0007669"/>
    <property type="project" value="InterPro"/>
</dbReference>
<dbReference type="InterPro" id="IPR036661">
    <property type="entry name" value="Luciferase-like_sf"/>
</dbReference>
<dbReference type="GO" id="GO:0005829">
    <property type="term" value="C:cytosol"/>
    <property type="evidence" value="ECO:0007669"/>
    <property type="project" value="TreeGrafter"/>
</dbReference>
<comment type="caution">
    <text evidence="2">The sequence shown here is derived from an EMBL/GenBank/DDBJ whole genome shotgun (WGS) entry which is preliminary data.</text>
</comment>
<feature type="domain" description="Luciferase-like" evidence="1">
    <location>
        <begin position="12"/>
        <end position="115"/>
    </location>
</feature>
<dbReference type="InterPro" id="IPR011251">
    <property type="entry name" value="Luciferase-like_dom"/>
</dbReference>
<organism evidence="2 3">
    <name type="scientific">Gordonia asplenii</name>
    <dbReference type="NCBI Taxonomy" id="2725283"/>
    <lineage>
        <taxon>Bacteria</taxon>
        <taxon>Bacillati</taxon>
        <taxon>Actinomycetota</taxon>
        <taxon>Actinomycetes</taxon>
        <taxon>Mycobacteriales</taxon>
        <taxon>Gordoniaceae</taxon>
        <taxon>Gordonia</taxon>
    </lineage>
</organism>
<reference evidence="2 3" key="1">
    <citation type="submission" date="2020-04" db="EMBL/GenBank/DDBJ databases">
        <title>Gordonia sp. nov. TBRC 11910.</title>
        <authorList>
            <person name="Suriyachadkun C."/>
        </authorList>
    </citation>
    <scope>NUCLEOTIDE SEQUENCE [LARGE SCALE GENOMIC DNA]</scope>
    <source>
        <strain evidence="2 3">TBRC 11910</strain>
    </source>
</reference>